<sequence length="98" mass="11304">MKKATGKDTENLLDEQHLKRALCRAVTYTAFSSEMFPARTVTFKRLLVKRFAEDVSHRVQAEIRTCWQALKRNEGKVLAAMRDCVPCILNCYSGDHRE</sequence>
<gene>
    <name evidence="1" type="ORF">HOLleu_04757</name>
</gene>
<evidence type="ECO:0000313" key="1">
    <source>
        <dbReference type="EMBL" id="KAJ8046166.1"/>
    </source>
</evidence>
<evidence type="ECO:0000313" key="2">
    <source>
        <dbReference type="Proteomes" id="UP001152320"/>
    </source>
</evidence>
<dbReference type="AlphaFoldDB" id="A0A9Q1CIY3"/>
<dbReference type="EMBL" id="JAIZAY010000002">
    <property type="protein sequence ID" value="KAJ8046166.1"/>
    <property type="molecule type" value="Genomic_DNA"/>
</dbReference>
<dbReference type="Proteomes" id="UP001152320">
    <property type="component" value="Chromosome 2"/>
</dbReference>
<keyword evidence="2" id="KW-1185">Reference proteome</keyword>
<protein>
    <submittedName>
        <fullName evidence="1">Uncharacterized protein</fullName>
    </submittedName>
</protein>
<accession>A0A9Q1CIY3</accession>
<name>A0A9Q1CIY3_HOLLE</name>
<proteinExistence type="predicted"/>
<comment type="caution">
    <text evidence="1">The sequence shown here is derived from an EMBL/GenBank/DDBJ whole genome shotgun (WGS) entry which is preliminary data.</text>
</comment>
<reference evidence="1" key="1">
    <citation type="submission" date="2021-10" db="EMBL/GenBank/DDBJ databases">
        <title>Tropical sea cucumber genome reveals ecological adaptation and Cuvierian tubules defense mechanism.</title>
        <authorList>
            <person name="Chen T."/>
        </authorList>
    </citation>
    <scope>NUCLEOTIDE SEQUENCE</scope>
    <source>
        <strain evidence="1">Nanhai2018</strain>
        <tissue evidence="1">Muscle</tissue>
    </source>
</reference>
<organism evidence="1 2">
    <name type="scientific">Holothuria leucospilota</name>
    <name type="common">Black long sea cucumber</name>
    <name type="synonym">Mertensiothuria leucospilota</name>
    <dbReference type="NCBI Taxonomy" id="206669"/>
    <lineage>
        <taxon>Eukaryota</taxon>
        <taxon>Metazoa</taxon>
        <taxon>Echinodermata</taxon>
        <taxon>Eleutherozoa</taxon>
        <taxon>Echinozoa</taxon>
        <taxon>Holothuroidea</taxon>
        <taxon>Aspidochirotacea</taxon>
        <taxon>Aspidochirotida</taxon>
        <taxon>Holothuriidae</taxon>
        <taxon>Holothuria</taxon>
    </lineage>
</organism>